<reference evidence="5" key="2">
    <citation type="submission" date="2014-03" db="EMBL/GenBank/DDBJ databases">
        <authorList>
            <person name="Genoscope - CEA"/>
        </authorList>
    </citation>
    <scope>NUCLEOTIDE SEQUENCE</scope>
</reference>
<dbReference type="InterPro" id="IPR001478">
    <property type="entry name" value="PDZ"/>
</dbReference>
<dbReference type="Proteomes" id="UP000193380">
    <property type="component" value="Unassembled WGS sequence"/>
</dbReference>
<keyword evidence="2" id="KW-1003">Cell membrane</keyword>
<evidence type="ECO:0000256" key="1">
    <source>
        <dbReference type="ARBA" id="ARBA00004236"/>
    </source>
</evidence>
<keyword evidence="3" id="KW-0677">Repeat</keyword>
<evidence type="ECO:0000313" key="6">
    <source>
        <dbReference type="Proteomes" id="UP000193380"/>
    </source>
</evidence>
<dbReference type="InterPro" id="IPR036034">
    <property type="entry name" value="PDZ_sf"/>
</dbReference>
<dbReference type="Pfam" id="PF17820">
    <property type="entry name" value="PDZ_6"/>
    <property type="match status" value="1"/>
</dbReference>
<keyword evidence="2" id="KW-0472">Membrane</keyword>
<feature type="domain" description="PDZ" evidence="4">
    <location>
        <begin position="39"/>
        <end position="120"/>
    </location>
</feature>
<dbReference type="SUPFAM" id="SSF50156">
    <property type="entry name" value="PDZ domain-like"/>
    <property type="match status" value="3"/>
</dbReference>
<reference evidence="5" key="1">
    <citation type="journal article" date="2014" name="Nat. Commun.">
        <title>The rainbow trout genome provides novel insights into evolution after whole-genome duplication in vertebrates.</title>
        <authorList>
            <person name="Berthelot C."/>
            <person name="Brunet F."/>
            <person name="Chalopin D."/>
            <person name="Juanchich A."/>
            <person name="Bernard M."/>
            <person name="Noel B."/>
            <person name="Bento P."/>
            <person name="Da Silva C."/>
            <person name="Labadie K."/>
            <person name="Alberti A."/>
            <person name="Aury J.M."/>
            <person name="Louis A."/>
            <person name="Dehais P."/>
            <person name="Bardou P."/>
            <person name="Montfort J."/>
            <person name="Klopp C."/>
            <person name="Cabau C."/>
            <person name="Gaspin C."/>
            <person name="Thorgaard G.H."/>
            <person name="Boussaha M."/>
            <person name="Quillet E."/>
            <person name="Guyomard R."/>
            <person name="Galiana D."/>
            <person name="Bobe J."/>
            <person name="Volff J.N."/>
            <person name="Genet C."/>
            <person name="Wincker P."/>
            <person name="Jaillon O."/>
            <person name="Roest Crollius H."/>
            <person name="Guiguen Y."/>
        </authorList>
    </citation>
    <scope>NUCLEOTIDE SEQUENCE [LARGE SCALE GENOMIC DNA]</scope>
</reference>
<gene>
    <name evidence="5" type="ORF">GSONMT00078159001</name>
</gene>
<protein>
    <recommendedName>
        <fullName evidence="4">PDZ domain-containing protein</fullName>
    </recommendedName>
</protein>
<dbReference type="GO" id="GO:0016324">
    <property type="term" value="C:apical plasma membrane"/>
    <property type="evidence" value="ECO:0007669"/>
    <property type="project" value="TreeGrafter"/>
</dbReference>
<accession>A0A060VUS9</accession>
<evidence type="ECO:0000259" key="4">
    <source>
        <dbReference type="PROSITE" id="PS50106"/>
    </source>
</evidence>
<dbReference type="PANTHER" id="PTHR14191:SF3">
    <property type="entry name" value="NA(+)_H(+) EXCHANGE REGULATORY COFACTOR-LIKE PROTEIN NRFL-1"/>
    <property type="match status" value="1"/>
</dbReference>
<dbReference type="PaxDb" id="8022-A0A060VUS9"/>
<dbReference type="AlphaFoldDB" id="A0A060VUS9"/>
<evidence type="ECO:0000256" key="2">
    <source>
        <dbReference type="ARBA" id="ARBA00022475"/>
    </source>
</evidence>
<dbReference type="EMBL" id="FR904308">
    <property type="protein sequence ID" value="CDQ58596.1"/>
    <property type="molecule type" value="Genomic_DNA"/>
</dbReference>
<sequence length="405" mass="44482">MRMKLTVSTGVGWKGVRQGHDLQAIAREHRGGDCSPPRLCHIVRDTASGFGVNFLLVEGEKGRISVSLVSGGPAERAGVCRGDRLLWIDGNTVSELTNSVLSKMVKKCRDHMTILVIDSESEQSYARWRMPILPTLAGSHHNLPHSPRKLQLVPGPKDCNHQCMCVKCFPSLAHVMREVDQGSTAEMAGIEEGDLLLEINGEAVESLGHEDIVDRVRKRNCLQKILTPAITARGQEFYTQVAGTTVIPSVCVFVAMCIPRPFEDLSFSDINFLCLRGAKSTFLCVLQKGPLGFGINLGCVQDTPGIFVSQVVLWGSGSRAGLLVRDVVMEVNGQNMEENCLENVMVLVQEGGHSFSLLVVEKSGYNKLGQSQSPFTAVEATVREHVLRKLYCSLCIYYSLINYHI</sequence>
<organism evidence="5 6">
    <name type="scientific">Oncorhynchus mykiss</name>
    <name type="common">Rainbow trout</name>
    <name type="synonym">Salmo gairdneri</name>
    <dbReference type="NCBI Taxonomy" id="8022"/>
    <lineage>
        <taxon>Eukaryota</taxon>
        <taxon>Metazoa</taxon>
        <taxon>Chordata</taxon>
        <taxon>Craniata</taxon>
        <taxon>Vertebrata</taxon>
        <taxon>Euteleostomi</taxon>
        <taxon>Actinopterygii</taxon>
        <taxon>Neopterygii</taxon>
        <taxon>Teleostei</taxon>
        <taxon>Protacanthopterygii</taxon>
        <taxon>Salmoniformes</taxon>
        <taxon>Salmonidae</taxon>
        <taxon>Salmoninae</taxon>
        <taxon>Oncorhynchus</taxon>
    </lineage>
</organism>
<comment type="subcellular location">
    <subcellularLocation>
        <location evidence="1">Cell membrane</location>
    </subcellularLocation>
</comment>
<dbReference type="GO" id="GO:0072659">
    <property type="term" value="P:protein localization to plasma membrane"/>
    <property type="evidence" value="ECO:0007669"/>
    <property type="project" value="TreeGrafter"/>
</dbReference>
<proteinExistence type="predicted"/>
<evidence type="ECO:0000313" key="5">
    <source>
        <dbReference type="EMBL" id="CDQ58596.1"/>
    </source>
</evidence>
<feature type="domain" description="PDZ" evidence="4">
    <location>
        <begin position="283"/>
        <end position="363"/>
    </location>
</feature>
<dbReference type="PROSITE" id="PS50106">
    <property type="entry name" value="PDZ"/>
    <property type="match status" value="3"/>
</dbReference>
<dbReference type="SMART" id="SM00228">
    <property type="entry name" value="PDZ"/>
    <property type="match status" value="3"/>
</dbReference>
<evidence type="ECO:0000256" key="3">
    <source>
        <dbReference type="ARBA" id="ARBA00022737"/>
    </source>
</evidence>
<dbReference type="GO" id="GO:0043495">
    <property type="term" value="F:protein-membrane adaptor activity"/>
    <property type="evidence" value="ECO:0007669"/>
    <property type="project" value="TreeGrafter"/>
</dbReference>
<dbReference type="InterPro" id="IPR051067">
    <property type="entry name" value="NHER"/>
</dbReference>
<dbReference type="Gene3D" id="2.30.42.10">
    <property type="match status" value="3"/>
</dbReference>
<name>A0A060VUS9_ONCMY</name>
<dbReference type="InterPro" id="IPR041489">
    <property type="entry name" value="PDZ_6"/>
</dbReference>
<dbReference type="STRING" id="8022.A0A060VUS9"/>
<dbReference type="Pfam" id="PF00595">
    <property type="entry name" value="PDZ"/>
    <property type="match status" value="2"/>
</dbReference>
<dbReference type="PANTHER" id="PTHR14191">
    <property type="entry name" value="PDZ DOMAIN CONTAINING PROTEIN"/>
    <property type="match status" value="1"/>
</dbReference>
<feature type="domain" description="PDZ" evidence="4">
    <location>
        <begin position="175"/>
        <end position="218"/>
    </location>
</feature>